<reference evidence="2" key="1">
    <citation type="journal article" date="2014" name="Front. Microbiol.">
        <title>High frequency of phylogenetically diverse reductive dehalogenase-homologous genes in deep subseafloor sedimentary metagenomes.</title>
        <authorList>
            <person name="Kawai M."/>
            <person name="Futagami T."/>
            <person name="Toyoda A."/>
            <person name="Takaki Y."/>
            <person name="Nishi S."/>
            <person name="Hori S."/>
            <person name="Arai W."/>
            <person name="Tsubouchi T."/>
            <person name="Morono Y."/>
            <person name="Uchiyama I."/>
            <person name="Ito T."/>
            <person name="Fujiyama A."/>
            <person name="Inagaki F."/>
            <person name="Takami H."/>
        </authorList>
    </citation>
    <scope>NUCLEOTIDE SEQUENCE</scope>
    <source>
        <strain evidence="2">Expedition CK06-06</strain>
    </source>
</reference>
<protein>
    <submittedName>
        <fullName evidence="2">Uncharacterized protein</fullName>
    </submittedName>
</protein>
<accession>X0Z1P4</accession>
<feature type="transmembrane region" description="Helical" evidence="1">
    <location>
        <begin position="32"/>
        <end position="52"/>
    </location>
</feature>
<gene>
    <name evidence="2" type="ORF">S01H4_00426</name>
</gene>
<keyword evidence="1" id="KW-0472">Membrane</keyword>
<name>X0Z1P4_9ZZZZ</name>
<organism evidence="2">
    <name type="scientific">marine sediment metagenome</name>
    <dbReference type="NCBI Taxonomy" id="412755"/>
    <lineage>
        <taxon>unclassified sequences</taxon>
        <taxon>metagenomes</taxon>
        <taxon>ecological metagenomes</taxon>
    </lineage>
</organism>
<evidence type="ECO:0000256" key="1">
    <source>
        <dbReference type="SAM" id="Phobius"/>
    </source>
</evidence>
<feature type="transmembrane region" description="Helical" evidence="1">
    <location>
        <begin position="64"/>
        <end position="87"/>
    </location>
</feature>
<keyword evidence="1" id="KW-0812">Transmembrane</keyword>
<evidence type="ECO:0000313" key="2">
    <source>
        <dbReference type="EMBL" id="GAG62894.1"/>
    </source>
</evidence>
<sequence length="226" mass="26407">MWLFWGIGILYLVYFVSDVRHQQCQPWMMRRFISIIIPMLYLGVAVLIFELGKITSINYKKYSITLLCLYLIIIATVSISSGIIGYVELKGTIYQINDLFNSFDDNSILIFVDNSRPQFAYPLRYISNKNSFMLPIDTKMGSTLPKKSSDIDAFVDAYEIWHSTGKTVYIVNPSNGFIRAFEDKFQFTLYNERTINSYLMGYEIRKFPTKYGNFEKNMKIYEISSK</sequence>
<dbReference type="AlphaFoldDB" id="X0Z1P4"/>
<proteinExistence type="predicted"/>
<dbReference type="EMBL" id="BART01000057">
    <property type="protein sequence ID" value="GAG62894.1"/>
    <property type="molecule type" value="Genomic_DNA"/>
</dbReference>
<keyword evidence="1" id="KW-1133">Transmembrane helix</keyword>
<comment type="caution">
    <text evidence="2">The sequence shown here is derived from an EMBL/GenBank/DDBJ whole genome shotgun (WGS) entry which is preliminary data.</text>
</comment>